<evidence type="ECO:0000313" key="3">
    <source>
        <dbReference type="Proteomes" id="UP001595824"/>
    </source>
</evidence>
<sequence length="43" mass="4677">MKASHRLGPSAAKDVRSVDSHAEGDVDEHNQAHAEQDNGRTDH</sequence>
<protein>
    <submittedName>
        <fullName evidence="2">Uncharacterized protein</fullName>
    </submittedName>
</protein>
<reference evidence="3" key="1">
    <citation type="journal article" date="2019" name="Int. J. Syst. Evol. Microbiol.">
        <title>The Global Catalogue of Microorganisms (GCM) 10K type strain sequencing project: providing services to taxonomists for standard genome sequencing and annotation.</title>
        <authorList>
            <consortium name="The Broad Institute Genomics Platform"/>
            <consortium name="The Broad Institute Genome Sequencing Center for Infectious Disease"/>
            <person name="Wu L."/>
            <person name="Ma J."/>
        </authorList>
    </citation>
    <scope>NUCLEOTIDE SEQUENCE [LARGE SCALE GENOMIC DNA]</scope>
    <source>
        <strain evidence="3">PCU 347</strain>
    </source>
</reference>
<feature type="region of interest" description="Disordered" evidence="1">
    <location>
        <begin position="1"/>
        <end position="43"/>
    </location>
</feature>
<name>A0ABV8T887_9ACTN</name>
<dbReference type="Proteomes" id="UP001595824">
    <property type="component" value="Unassembled WGS sequence"/>
</dbReference>
<organism evidence="2 3">
    <name type="scientific">Streptomyces andamanensis</name>
    <dbReference type="NCBI Taxonomy" id="1565035"/>
    <lineage>
        <taxon>Bacteria</taxon>
        <taxon>Bacillati</taxon>
        <taxon>Actinomycetota</taxon>
        <taxon>Actinomycetes</taxon>
        <taxon>Kitasatosporales</taxon>
        <taxon>Streptomycetaceae</taxon>
        <taxon>Streptomyces</taxon>
    </lineage>
</organism>
<keyword evidence="3" id="KW-1185">Reference proteome</keyword>
<accession>A0ABV8T887</accession>
<gene>
    <name evidence="2" type="ORF">ACFPC0_01290</name>
</gene>
<comment type="caution">
    <text evidence="2">The sequence shown here is derived from an EMBL/GenBank/DDBJ whole genome shotgun (WGS) entry which is preliminary data.</text>
</comment>
<feature type="compositionally biased region" description="Basic and acidic residues" evidence="1">
    <location>
        <begin position="13"/>
        <end position="43"/>
    </location>
</feature>
<evidence type="ECO:0000256" key="1">
    <source>
        <dbReference type="SAM" id="MobiDB-lite"/>
    </source>
</evidence>
<dbReference type="RefSeq" id="WP_381736554.1">
    <property type="nucleotide sequence ID" value="NZ_JBHSDP010000003.1"/>
</dbReference>
<proteinExistence type="predicted"/>
<dbReference type="EMBL" id="JBHSDP010000003">
    <property type="protein sequence ID" value="MFC4326486.1"/>
    <property type="molecule type" value="Genomic_DNA"/>
</dbReference>
<evidence type="ECO:0000313" key="2">
    <source>
        <dbReference type="EMBL" id="MFC4326486.1"/>
    </source>
</evidence>